<keyword evidence="11" id="KW-0175">Coiled coil</keyword>
<feature type="compositionally biased region" description="Polar residues" evidence="12">
    <location>
        <begin position="483"/>
        <end position="495"/>
    </location>
</feature>
<evidence type="ECO:0000256" key="1">
    <source>
        <dbReference type="ARBA" id="ARBA00003307"/>
    </source>
</evidence>
<dbReference type="Proteomes" id="UP000290289">
    <property type="component" value="Chromosome 5"/>
</dbReference>
<evidence type="ECO:0000256" key="11">
    <source>
        <dbReference type="SAM" id="Coils"/>
    </source>
</evidence>
<accession>A0A498K268</accession>
<feature type="region of interest" description="Disordered" evidence="12">
    <location>
        <begin position="445"/>
        <end position="496"/>
    </location>
</feature>
<evidence type="ECO:0000256" key="9">
    <source>
        <dbReference type="ARBA" id="ARBA00023212"/>
    </source>
</evidence>
<dbReference type="Gene3D" id="3.10.20.90">
    <property type="entry name" value="Phosphatidylinositol 3-kinase Catalytic Subunit, Chain A, domain 1"/>
    <property type="match status" value="2"/>
</dbReference>
<keyword evidence="9" id="KW-0963">Cytoplasm</keyword>
<reference evidence="13 14" key="1">
    <citation type="submission" date="2018-10" db="EMBL/GenBank/DDBJ databases">
        <title>A high-quality apple genome assembly.</title>
        <authorList>
            <person name="Hu J."/>
        </authorList>
    </citation>
    <scope>NUCLEOTIDE SEQUENCE [LARGE SCALE GENOMIC DNA]</scope>
    <source>
        <strain evidence="14">cv. HFTH1</strain>
        <tissue evidence="13">Young leaf</tissue>
    </source>
</reference>
<keyword evidence="6" id="KW-0833">Ubl conjugation pathway</keyword>
<comment type="caution">
    <text evidence="13">The sequence shown here is derived from an EMBL/GenBank/DDBJ whole genome shotgun (WGS) entry which is preliminary data.</text>
</comment>
<dbReference type="InterPro" id="IPR004241">
    <property type="entry name" value="Atg8-like"/>
</dbReference>
<keyword evidence="8" id="KW-0472">Membrane</keyword>
<evidence type="ECO:0000256" key="5">
    <source>
        <dbReference type="ARBA" id="ARBA00022701"/>
    </source>
</evidence>
<evidence type="ECO:0000256" key="6">
    <source>
        <dbReference type="ARBA" id="ARBA00022786"/>
    </source>
</evidence>
<evidence type="ECO:0000313" key="13">
    <source>
        <dbReference type="EMBL" id="RXH99391.1"/>
    </source>
</evidence>
<keyword evidence="14" id="KW-1185">Reference proteome</keyword>
<proteinExistence type="inferred from homology"/>
<comment type="similarity">
    <text evidence="4">Belongs to the ATG8 family.</text>
</comment>
<sequence>MNQSGGAHCRGRKTLTYRRRNYEPPQSPFLHWKFDNEKTTGGVVQASARKLAAGLWQLRFSEISWGREIKFNSCPSDPSPPQPQIESSLATTKCASEKATKWDRGCSGESDDIYQFYSHMKLLEDCQVTTSSMASALNAELAEARLCIRELQAKRKSFKMKVKHFLRKLEEERISWQTRAHWNNHAIKDLKEELGRERKHRQQMENVNTNLINQLAGVKVSVEQFMKKYEEEKKNRKFMEEVSGELAAQIGEDKAEAEALKRESIRILEEAEEERKMFHLAAVWREERVQMKLIDAKLSLEDKYCQLNKLITDFGTLDMAELRKAELILQEVKSLNVTDTGEFSYLPPNSDEIYSDCKDLQQCEGNDREIEPYVCRSPSSHNSTVHPMNPEDNGFNKTSFPMQLNCFSDYDSCYGDAGLDNMSHAEDHQGSCDSLVARNTNVNKVGQAKNVSRRSEHNTNVGQYSPDREISEVCSPSEKQSRQEASPTSKISCPSNGEFHKIVLDEGERRLSNGITSRQGTKAYRDMTGVVHWMIEYPDPGLQTWSIEVLDPWNDSSYKRALVSVETDARRDVPGFRDNKYHVHRAIRLGAFVKLIQLRLEVIGITDPVFVYSKNTAKPPNEILMSAIDKDEENKDEDGFLHLIYTNEEEGVPIPAKRAATRHKSPCRFKRRNGCLEADKPPRRSLDAWKLREKQPDHIPVSVEKDAGSDIPDIDMKKLVSNSITLGYNVHRDMPLREFVDFRISVEDWLMRKTGTKTGLFTSPTVEKRKEAGPTEELWVSDLI</sequence>
<evidence type="ECO:0000256" key="2">
    <source>
        <dbReference type="ARBA" id="ARBA00004245"/>
    </source>
</evidence>
<evidence type="ECO:0000313" key="14">
    <source>
        <dbReference type="Proteomes" id="UP000290289"/>
    </source>
</evidence>
<keyword evidence="10" id="KW-0449">Lipoprotein</keyword>
<comment type="subcellular location">
    <subcellularLocation>
        <location evidence="2">Cytoplasm</location>
        <location evidence="2">Cytoskeleton</location>
    </subcellularLocation>
    <subcellularLocation>
        <location evidence="3">Membrane</location>
    </subcellularLocation>
</comment>
<dbReference type="STRING" id="3750.A0A498K268"/>
<dbReference type="Pfam" id="PF02991">
    <property type="entry name" value="ATG8"/>
    <property type="match status" value="1"/>
</dbReference>
<dbReference type="InterPro" id="IPR029071">
    <property type="entry name" value="Ubiquitin-like_domsf"/>
</dbReference>
<evidence type="ECO:0000256" key="7">
    <source>
        <dbReference type="ARBA" id="ARBA00022927"/>
    </source>
</evidence>
<dbReference type="EMBL" id="RDQH01000331">
    <property type="protein sequence ID" value="RXH99391.1"/>
    <property type="molecule type" value="Genomic_DNA"/>
</dbReference>
<evidence type="ECO:0000256" key="3">
    <source>
        <dbReference type="ARBA" id="ARBA00004370"/>
    </source>
</evidence>
<keyword evidence="7" id="KW-0653">Protein transport</keyword>
<dbReference type="GO" id="GO:0016020">
    <property type="term" value="C:membrane"/>
    <property type="evidence" value="ECO:0007669"/>
    <property type="project" value="UniProtKB-SubCell"/>
</dbReference>
<organism evidence="13 14">
    <name type="scientific">Malus domestica</name>
    <name type="common">Apple</name>
    <name type="synonym">Pyrus malus</name>
    <dbReference type="NCBI Taxonomy" id="3750"/>
    <lineage>
        <taxon>Eukaryota</taxon>
        <taxon>Viridiplantae</taxon>
        <taxon>Streptophyta</taxon>
        <taxon>Embryophyta</taxon>
        <taxon>Tracheophyta</taxon>
        <taxon>Spermatophyta</taxon>
        <taxon>Magnoliopsida</taxon>
        <taxon>eudicotyledons</taxon>
        <taxon>Gunneridae</taxon>
        <taxon>Pentapetalae</taxon>
        <taxon>rosids</taxon>
        <taxon>fabids</taxon>
        <taxon>Rosales</taxon>
        <taxon>Rosaceae</taxon>
        <taxon>Amygdaloideae</taxon>
        <taxon>Maleae</taxon>
        <taxon>Malus</taxon>
    </lineage>
</organism>
<evidence type="ECO:0000256" key="4">
    <source>
        <dbReference type="ARBA" id="ARBA00007293"/>
    </source>
</evidence>
<keyword evidence="7" id="KW-0813">Transport</keyword>
<dbReference type="AlphaFoldDB" id="A0A498K268"/>
<dbReference type="InterPro" id="IPR043424">
    <property type="entry name" value="BLT-like"/>
</dbReference>
<evidence type="ECO:0000256" key="10">
    <source>
        <dbReference type="ARBA" id="ARBA00023288"/>
    </source>
</evidence>
<comment type="function">
    <text evidence="1">Ubiquitin-like modifier involved in autophagosomes formation. May mediate the delivery of the autophagosomes to the vacuole via the microtubule cytoskeleton.</text>
</comment>
<name>A0A498K268_MALDO</name>
<keyword evidence="9" id="KW-0206">Cytoskeleton</keyword>
<dbReference type="PANTHER" id="PTHR31071:SF2">
    <property type="entry name" value="ACTIN CYTOSKELETON-REGULATORY COMPLEX PAN-LIKE PROTEIN"/>
    <property type="match status" value="1"/>
</dbReference>
<gene>
    <name evidence="13" type="ORF">DVH24_011716</name>
</gene>
<protein>
    <submittedName>
        <fullName evidence="13">Uncharacterized protein</fullName>
    </submittedName>
</protein>
<dbReference type="SUPFAM" id="SSF54236">
    <property type="entry name" value="Ubiquitin-like"/>
    <property type="match status" value="1"/>
</dbReference>
<feature type="coiled-coil region" evidence="11">
    <location>
        <begin position="187"/>
        <end position="277"/>
    </location>
</feature>
<dbReference type="GO" id="GO:0005874">
    <property type="term" value="C:microtubule"/>
    <property type="evidence" value="ECO:0007669"/>
    <property type="project" value="UniProtKB-KW"/>
</dbReference>
<dbReference type="GO" id="GO:0015031">
    <property type="term" value="P:protein transport"/>
    <property type="evidence" value="ECO:0007669"/>
    <property type="project" value="UniProtKB-KW"/>
</dbReference>
<dbReference type="PANTHER" id="PTHR31071">
    <property type="entry name" value="GB|AAF24581.1"/>
    <property type="match status" value="1"/>
</dbReference>
<keyword evidence="5" id="KW-0493">Microtubule</keyword>
<dbReference type="GO" id="GO:0005776">
    <property type="term" value="C:autophagosome"/>
    <property type="evidence" value="ECO:0007669"/>
    <property type="project" value="UniProtKB-ARBA"/>
</dbReference>
<evidence type="ECO:0000256" key="12">
    <source>
        <dbReference type="SAM" id="MobiDB-lite"/>
    </source>
</evidence>
<evidence type="ECO:0000256" key="8">
    <source>
        <dbReference type="ARBA" id="ARBA00023136"/>
    </source>
</evidence>